<dbReference type="OrthoDB" id="8690161at2"/>
<keyword evidence="1" id="KW-0732">Signal</keyword>
<evidence type="ECO:0008006" key="4">
    <source>
        <dbReference type="Google" id="ProtNLM"/>
    </source>
</evidence>
<feature type="signal peptide" evidence="1">
    <location>
        <begin position="1"/>
        <end position="23"/>
    </location>
</feature>
<name>A0A378JYI3_9GAMM</name>
<reference evidence="2 3" key="1">
    <citation type="submission" date="2018-06" db="EMBL/GenBank/DDBJ databases">
        <authorList>
            <consortium name="Pathogen Informatics"/>
            <person name="Doyle S."/>
        </authorList>
    </citation>
    <scope>NUCLEOTIDE SEQUENCE [LARGE SCALE GENOMIC DNA]</scope>
    <source>
        <strain evidence="2 3">NCTC13315</strain>
    </source>
</reference>
<dbReference type="EMBL" id="UGNV01000006">
    <property type="protein sequence ID" value="STX55812.1"/>
    <property type="molecule type" value="Genomic_DNA"/>
</dbReference>
<keyword evidence="3" id="KW-1185">Reference proteome</keyword>
<feature type="chain" id="PRO_5016771530" description="Secreted protein" evidence="1">
    <location>
        <begin position="24"/>
        <end position="151"/>
    </location>
</feature>
<dbReference type="RefSeq" id="WP_115304408.1">
    <property type="nucleotide sequence ID" value="NZ_CAAAHO010000014.1"/>
</dbReference>
<evidence type="ECO:0000256" key="1">
    <source>
        <dbReference type="SAM" id="SignalP"/>
    </source>
</evidence>
<dbReference type="AlphaFoldDB" id="A0A378JYI3"/>
<gene>
    <name evidence="2" type="ORF">NCTC13315_03182</name>
</gene>
<evidence type="ECO:0000313" key="3">
    <source>
        <dbReference type="Proteomes" id="UP000254968"/>
    </source>
</evidence>
<protein>
    <recommendedName>
        <fullName evidence="4">Secreted protein</fullName>
    </recommendedName>
</protein>
<evidence type="ECO:0000313" key="2">
    <source>
        <dbReference type="EMBL" id="STX55812.1"/>
    </source>
</evidence>
<accession>A0A378JYI3</accession>
<proteinExistence type="predicted"/>
<dbReference type="Proteomes" id="UP000254968">
    <property type="component" value="Unassembled WGS sequence"/>
</dbReference>
<sequence>MKNQFLKKLFLVCLVYYCPSLFGKEVTVQGYTKQDGTVVNSYTRTSPNNTISDNWSTKGNINPYTGKAGTIPINSNGYYNTNTGYFGYSNTPIEAVHPQKIILKPGFAVTFKKVNNSSSQDYFINNDLTDFAIYKWVDQKNLTYYCDHPPP</sequence>
<organism evidence="2 3">
    <name type="scientific">Legionella beliardensis</name>
    <dbReference type="NCBI Taxonomy" id="91822"/>
    <lineage>
        <taxon>Bacteria</taxon>
        <taxon>Pseudomonadati</taxon>
        <taxon>Pseudomonadota</taxon>
        <taxon>Gammaproteobacteria</taxon>
        <taxon>Legionellales</taxon>
        <taxon>Legionellaceae</taxon>
        <taxon>Legionella</taxon>
    </lineage>
</organism>